<dbReference type="KEGG" id="pgs:CPT03_02725"/>
<dbReference type="OrthoDB" id="1093345at2"/>
<reference evidence="1 2" key="1">
    <citation type="submission" date="2017-10" db="EMBL/GenBank/DDBJ databases">
        <title>Whole genome of Pedobacter ginsengisoli T01R-27 isolated from tomato rhizosphere.</title>
        <authorList>
            <person name="Weon H.-Y."/>
            <person name="Lee S.A."/>
            <person name="Sang M.K."/>
            <person name="Song J."/>
        </authorList>
    </citation>
    <scope>NUCLEOTIDE SEQUENCE [LARGE SCALE GENOMIC DNA]</scope>
    <source>
        <strain evidence="1 2">T01R-27</strain>
    </source>
</reference>
<organism evidence="1 2">
    <name type="scientific">Pedobacter ginsengisoli</name>
    <dbReference type="NCBI Taxonomy" id="363852"/>
    <lineage>
        <taxon>Bacteria</taxon>
        <taxon>Pseudomonadati</taxon>
        <taxon>Bacteroidota</taxon>
        <taxon>Sphingobacteriia</taxon>
        <taxon>Sphingobacteriales</taxon>
        <taxon>Sphingobacteriaceae</taxon>
        <taxon>Pedobacter</taxon>
    </lineage>
</organism>
<evidence type="ECO:0000313" key="2">
    <source>
        <dbReference type="Proteomes" id="UP000223749"/>
    </source>
</evidence>
<dbReference type="RefSeq" id="WP_099437401.1">
    <property type="nucleotide sequence ID" value="NZ_CP024091.1"/>
</dbReference>
<dbReference type="Proteomes" id="UP000223749">
    <property type="component" value="Chromosome"/>
</dbReference>
<protein>
    <recommendedName>
        <fullName evidence="3">DUF3352 domain-containing protein</fullName>
    </recommendedName>
</protein>
<name>A0A2D1U1G3_9SPHI</name>
<dbReference type="AlphaFoldDB" id="A0A2D1U1G3"/>
<sequence>MKKILVIIITLFTAILTLAYVYFSGLNTDQKSNESSLYAATSNSAFIFSFQNDRSIFEILKGQDILKEIIGEDNFKQLQSINDYILSIPDINRIIGKQNVYVSLIPGKEKHIDLLYSTQINPSSNINQLLISLKSARLQLDTSKKITTIILPDSSVFYLGTKDNLLLLSTSVQQVLKTLSTSINNNSSFSQHIKSTSRLTKSSLAEVYINFKELPALLKSTMPGKLSGELSVLENCDAFASLVYNFSKEKILLTGVTQNNDPNDYFELFSNSNAQKINITNMLPENTANYTVFAIENYLDWKKKLQNWFTVKKESNRTSSILKNVNQKYHIDANQIFPKYFKDQLITFQLSTTEKIGAINLSNGEKVDQLLLDLSTDYGDGIKLLKEDDLLYVYFGEPFKKFKRPYYIIIDNYMVFANNASTIQSFLNNYKNNRLFINKESYANSVNQLPNTSSIGFFIDFNNSSDIFLKNIYLPYFKHITSQKGLKNYQSFIYQLSGDNGKFQTNVLMSRKQQPLTQDSVILENDSL</sequence>
<dbReference type="EMBL" id="CP024091">
    <property type="protein sequence ID" value="ATP55451.1"/>
    <property type="molecule type" value="Genomic_DNA"/>
</dbReference>
<gene>
    <name evidence="1" type="ORF">CPT03_02725</name>
</gene>
<proteinExistence type="predicted"/>
<keyword evidence="2" id="KW-1185">Reference proteome</keyword>
<evidence type="ECO:0008006" key="3">
    <source>
        <dbReference type="Google" id="ProtNLM"/>
    </source>
</evidence>
<evidence type="ECO:0000313" key="1">
    <source>
        <dbReference type="EMBL" id="ATP55451.1"/>
    </source>
</evidence>
<accession>A0A2D1U1G3</accession>